<dbReference type="RefSeq" id="WP_072698710.1">
    <property type="nucleotide sequence ID" value="NZ_JAFBBL010000001.1"/>
</dbReference>
<gene>
    <name evidence="1" type="ORF">NCTC10994_01084</name>
</gene>
<dbReference type="Gene3D" id="3.10.310.50">
    <property type="match status" value="1"/>
</dbReference>
<dbReference type="InterPro" id="IPR033437">
    <property type="entry name" value="DUF5130"/>
</dbReference>
<dbReference type="AlphaFoldDB" id="A0A2X4TPR7"/>
<dbReference type="KEGG" id="rcr:NCTC10994_01084"/>
<dbReference type="Pfam" id="PF17174">
    <property type="entry name" value="DUF5130"/>
    <property type="match status" value="1"/>
</dbReference>
<organism evidence="1 2">
    <name type="scientific">Rhodococcus coprophilus</name>
    <dbReference type="NCBI Taxonomy" id="38310"/>
    <lineage>
        <taxon>Bacteria</taxon>
        <taxon>Bacillati</taxon>
        <taxon>Actinomycetota</taxon>
        <taxon>Actinomycetes</taxon>
        <taxon>Mycobacteriales</taxon>
        <taxon>Nocardiaceae</taxon>
        <taxon>Rhodococcus</taxon>
    </lineage>
</organism>
<evidence type="ECO:0000313" key="2">
    <source>
        <dbReference type="Proteomes" id="UP000249091"/>
    </source>
</evidence>
<accession>A0A2X4TPR7</accession>
<evidence type="ECO:0008006" key="3">
    <source>
        <dbReference type="Google" id="ProtNLM"/>
    </source>
</evidence>
<proteinExistence type="predicted"/>
<keyword evidence="2" id="KW-1185">Reference proteome</keyword>
<evidence type="ECO:0000313" key="1">
    <source>
        <dbReference type="EMBL" id="SQI29527.1"/>
    </source>
</evidence>
<dbReference type="EMBL" id="LS483468">
    <property type="protein sequence ID" value="SQI29527.1"/>
    <property type="molecule type" value="Genomic_DNA"/>
</dbReference>
<dbReference type="STRING" id="1219011.GCA_001895045_00802"/>
<name>A0A2X4TPR7_9NOCA</name>
<reference evidence="1 2" key="1">
    <citation type="submission" date="2018-06" db="EMBL/GenBank/DDBJ databases">
        <authorList>
            <consortium name="Pathogen Informatics"/>
            <person name="Doyle S."/>
        </authorList>
    </citation>
    <scope>NUCLEOTIDE SEQUENCE [LARGE SCALE GENOMIC DNA]</scope>
    <source>
        <strain evidence="1 2">NCTC10994</strain>
    </source>
</reference>
<protein>
    <recommendedName>
        <fullName evidence="3">DUF5130 domain-containing protein</fullName>
    </recommendedName>
</protein>
<dbReference type="Proteomes" id="UP000249091">
    <property type="component" value="Chromosome 1"/>
</dbReference>
<sequence>MASGDVIHTPVRSTETLPYGAALTASGRISSTRPLGDPFDGPPFKESELIRLDDTLTDAIRATHVRFSVYIGDAVDPAAETDALFPTTPDAENSVLLAVYPNQRSIEIRSGRQAADRATDRVAQLGVTAALASFGQGNLIDGITSAVRVMANAIVAP</sequence>